<comment type="caution">
    <text evidence="1">The sequence shown here is derived from an EMBL/GenBank/DDBJ whole genome shotgun (WGS) entry which is preliminary data.</text>
</comment>
<name>A0ABS5R6T0_9HYPH</name>
<evidence type="ECO:0000313" key="1">
    <source>
        <dbReference type="EMBL" id="MBS9476596.1"/>
    </source>
</evidence>
<dbReference type="Proteomes" id="UP001166585">
    <property type="component" value="Unassembled WGS sequence"/>
</dbReference>
<accession>A0ABS5R6T0</accession>
<evidence type="ECO:0000313" key="2">
    <source>
        <dbReference type="Proteomes" id="UP001166585"/>
    </source>
</evidence>
<dbReference type="InterPro" id="IPR036390">
    <property type="entry name" value="WH_DNA-bd_sf"/>
</dbReference>
<proteinExistence type="predicted"/>
<sequence length="285" mass="30313">MAEEAEERARLRSHPTFAEMAGAAARNIGGHYRGDVLLTRMLNDRGRITLALLMLSMDLESDPGAPGLTSGRLKTEAVALGLCSPGRVTAILAACRLLGLVAPAPDADRRRHRLVVTPRLMEIHKERWRAMLGAMGPALPEGGRALAHLDDPRFLEAFVTTLLAPLRAGWRIVTDVPCLELFADRDGGLMVAFCLFDAANGQTPLSVAHLARECRISRSHVMDMLRAAAEAGLVRRLAGRGSAEGGVIAEPALIAAMETLLAAALVRQARAARAGLAAVGQAEMA</sequence>
<organism evidence="1 2">
    <name type="scientific">Ancylobacter radicis</name>
    <dbReference type="NCBI Taxonomy" id="2836179"/>
    <lineage>
        <taxon>Bacteria</taxon>
        <taxon>Pseudomonadati</taxon>
        <taxon>Pseudomonadota</taxon>
        <taxon>Alphaproteobacteria</taxon>
        <taxon>Hyphomicrobiales</taxon>
        <taxon>Xanthobacteraceae</taxon>
        <taxon>Ancylobacter</taxon>
    </lineage>
</organism>
<protein>
    <submittedName>
        <fullName evidence="1">MarR family transcriptional regulator</fullName>
    </submittedName>
</protein>
<keyword evidence="2" id="KW-1185">Reference proteome</keyword>
<gene>
    <name evidence="1" type="ORF">KIP89_05715</name>
</gene>
<reference evidence="1" key="1">
    <citation type="submission" date="2021-05" db="EMBL/GenBank/DDBJ databases">
        <authorList>
            <person name="Sun Q."/>
            <person name="Inoue M."/>
        </authorList>
    </citation>
    <scope>NUCLEOTIDE SEQUENCE</scope>
    <source>
        <strain evidence="1">VKM B-3255</strain>
    </source>
</reference>
<dbReference type="EMBL" id="JAHCQH010000014">
    <property type="protein sequence ID" value="MBS9476596.1"/>
    <property type="molecule type" value="Genomic_DNA"/>
</dbReference>
<dbReference type="SUPFAM" id="SSF46785">
    <property type="entry name" value="Winged helix' DNA-binding domain"/>
    <property type="match status" value="1"/>
</dbReference>